<evidence type="ECO:0000313" key="2">
    <source>
        <dbReference type="EMBL" id="MBZ0156175.1"/>
    </source>
</evidence>
<reference evidence="2" key="1">
    <citation type="journal article" date="2021" name="bioRxiv">
        <title>Unraveling nitrogen, sulfur and carbon metabolic pathways and microbial community transcriptional responses to substrate deprivation and toxicity stresses in a bioreactor mimicking anoxic brackish coastal sediment conditions.</title>
        <authorList>
            <person name="Martins P.D."/>
            <person name="Echeveste M.J."/>
            <person name="Arshad A."/>
            <person name="Kurth J."/>
            <person name="Ouboter H."/>
            <person name="Jetten M.S.M."/>
            <person name="Welte C.U."/>
        </authorList>
    </citation>
    <scope>NUCLEOTIDE SEQUENCE</scope>
    <source>
        <strain evidence="2">MAG_39</strain>
    </source>
</reference>
<keyword evidence="1" id="KW-1133">Transmembrane helix</keyword>
<feature type="transmembrane region" description="Helical" evidence="1">
    <location>
        <begin position="117"/>
        <end position="136"/>
    </location>
</feature>
<evidence type="ECO:0000313" key="3">
    <source>
        <dbReference type="Proteomes" id="UP000705867"/>
    </source>
</evidence>
<dbReference type="Proteomes" id="UP000705867">
    <property type="component" value="Unassembled WGS sequence"/>
</dbReference>
<dbReference type="AlphaFoldDB" id="A0A953JCP0"/>
<dbReference type="EMBL" id="JAIOIV010000067">
    <property type="protein sequence ID" value="MBZ0156175.1"/>
    <property type="molecule type" value="Genomic_DNA"/>
</dbReference>
<dbReference type="InterPro" id="IPR017199">
    <property type="entry name" value="UCP037409_transporter"/>
</dbReference>
<feature type="transmembrane region" description="Helical" evidence="1">
    <location>
        <begin position="71"/>
        <end position="88"/>
    </location>
</feature>
<protein>
    <submittedName>
        <fullName evidence="2">DUF2162 domain-containing protein</fullName>
    </submittedName>
</protein>
<keyword evidence="1" id="KW-0472">Membrane</keyword>
<keyword evidence="1" id="KW-0812">Transmembrane</keyword>
<name>A0A953JCP0_9BACT</name>
<organism evidence="2 3">
    <name type="scientific">Candidatus Nitrobium versatile</name>
    <dbReference type="NCBI Taxonomy" id="2884831"/>
    <lineage>
        <taxon>Bacteria</taxon>
        <taxon>Pseudomonadati</taxon>
        <taxon>Nitrospirota</taxon>
        <taxon>Nitrospiria</taxon>
        <taxon>Nitrospirales</taxon>
        <taxon>Nitrospiraceae</taxon>
        <taxon>Candidatus Nitrobium</taxon>
    </lineage>
</organism>
<proteinExistence type="predicted"/>
<comment type="caution">
    <text evidence="2">The sequence shown here is derived from an EMBL/GenBank/DDBJ whole genome shotgun (WGS) entry which is preliminary data.</text>
</comment>
<feature type="transmembrane region" description="Helical" evidence="1">
    <location>
        <begin position="6"/>
        <end position="25"/>
    </location>
</feature>
<gene>
    <name evidence="2" type="ORF">K8I29_08175</name>
</gene>
<sequence length="248" mass="26114">MDLNIILWIGGMLFSLGIFSVKVGFGLGFGRITGKGMYAVLLSYLALFVLLAVFSGWIMELLGPALKRGPYLHALMAAGMIAWGISLVRARRHETGGGPGKEAAPPAGAANRMIRPVLLLLLPCPVCLTAMTFSTWSALSVIALPPAIVGLLLGTTFATLSLALSKVVRFRQSERSGTGLGVGMIGIGLYFITSLYLPAKIEEARGIYSSFVSEGGSLPVSDMLGVAIMLSAAFLTGYLLFVRQGGGR</sequence>
<feature type="transmembrane region" description="Helical" evidence="1">
    <location>
        <begin position="223"/>
        <end position="242"/>
    </location>
</feature>
<accession>A0A953JCP0</accession>
<dbReference type="Pfam" id="PF09930">
    <property type="entry name" value="DUF2162"/>
    <property type="match status" value="1"/>
</dbReference>
<reference evidence="2" key="2">
    <citation type="submission" date="2021-08" db="EMBL/GenBank/DDBJ databases">
        <authorList>
            <person name="Dalcin Martins P."/>
        </authorList>
    </citation>
    <scope>NUCLEOTIDE SEQUENCE</scope>
    <source>
        <strain evidence="2">MAG_39</strain>
    </source>
</reference>
<evidence type="ECO:0000256" key="1">
    <source>
        <dbReference type="SAM" id="Phobius"/>
    </source>
</evidence>
<feature type="transmembrane region" description="Helical" evidence="1">
    <location>
        <begin position="142"/>
        <end position="165"/>
    </location>
</feature>
<feature type="transmembrane region" description="Helical" evidence="1">
    <location>
        <begin position="37"/>
        <end position="59"/>
    </location>
</feature>
<feature type="transmembrane region" description="Helical" evidence="1">
    <location>
        <begin position="177"/>
        <end position="197"/>
    </location>
</feature>